<dbReference type="PANTHER" id="PTHR16201">
    <property type="entry name" value="SEVEN TRANSMEMBRANE PROTEIN 1-RELATED"/>
    <property type="match status" value="1"/>
</dbReference>
<dbReference type="PANTHER" id="PTHR16201:SF11">
    <property type="entry name" value="PQ-LOOP REPEAT-CONTAINING PROTEIN"/>
    <property type="match status" value="1"/>
</dbReference>
<evidence type="ECO:0000313" key="8">
    <source>
        <dbReference type="Proteomes" id="UP000281468"/>
    </source>
</evidence>
<feature type="region of interest" description="Disordered" evidence="5">
    <location>
        <begin position="634"/>
        <end position="665"/>
    </location>
</feature>
<feature type="region of interest" description="Disordered" evidence="5">
    <location>
        <begin position="928"/>
        <end position="967"/>
    </location>
</feature>
<comment type="caution">
    <text evidence="7">The sequence shown here is derived from an EMBL/GenBank/DDBJ whole genome shotgun (WGS) entry which is preliminary data.</text>
</comment>
<evidence type="ECO:0000256" key="2">
    <source>
        <dbReference type="ARBA" id="ARBA00022692"/>
    </source>
</evidence>
<keyword evidence="3 6" id="KW-1133">Transmembrane helix</keyword>
<dbReference type="SMART" id="SM00679">
    <property type="entry name" value="CTNS"/>
    <property type="match status" value="2"/>
</dbReference>
<feature type="transmembrane region" description="Helical" evidence="6">
    <location>
        <begin position="242"/>
        <end position="264"/>
    </location>
</feature>
<feature type="transmembrane region" description="Helical" evidence="6">
    <location>
        <begin position="20"/>
        <end position="38"/>
    </location>
</feature>
<evidence type="ECO:0000313" key="7">
    <source>
        <dbReference type="EMBL" id="RMY91957.1"/>
    </source>
</evidence>
<evidence type="ECO:0000256" key="5">
    <source>
        <dbReference type="SAM" id="MobiDB-lite"/>
    </source>
</evidence>
<accession>A0A3M7FTC8</accession>
<keyword evidence="4 6" id="KW-0472">Membrane</keyword>
<feature type="transmembrane region" description="Helical" evidence="6">
    <location>
        <begin position="58"/>
        <end position="77"/>
    </location>
</feature>
<feature type="compositionally biased region" description="Low complexity" evidence="5">
    <location>
        <begin position="651"/>
        <end position="663"/>
    </location>
</feature>
<reference evidence="7 8" key="1">
    <citation type="journal article" date="2018" name="BMC Genomics">
        <title>Genomic evidence for intraspecific hybridization in a clonal and extremely halotolerant yeast.</title>
        <authorList>
            <person name="Gostincar C."/>
            <person name="Stajich J.E."/>
            <person name="Zupancic J."/>
            <person name="Zalar P."/>
            <person name="Gunde-Cimerman N."/>
        </authorList>
    </citation>
    <scope>NUCLEOTIDE SEQUENCE [LARGE SCALE GENOMIC DNA]</scope>
    <source>
        <strain evidence="7 8">EXF-171</strain>
    </source>
</reference>
<protein>
    <recommendedName>
        <fullName evidence="9">PQ loop repeat protein</fullName>
    </recommendedName>
</protein>
<evidence type="ECO:0000256" key="3">
    <source>
        <dbReference type="ARBA" id="ARBA00022989"/>
    </source>
</evidence>
<feature type="compositionally biased region" description="Polar residues" evidence="5">
    <location>
        <begin position="295"/>
        <end position="305"/>
    </location>
</feature>
<evidence type="ECO:0000256" key="6">
    <source>
        <dbReference type="SAM" id="Phobius"/>
    </source>
</evidence>
<comment type="subcellular location">
    <subcellularLocation>
        <location evidence="1">Membrane</location>
        <topology evidence="1">Multi-pass membrane protein</topology>
    </subcellularLocation>
</comment>
<proteinExistence type="predicted"/>
<dbReference type="AlphaFoldDB" id="A0A3M7FTC8"/>
<feature type="compositionally biased region" description="Basic and acidic residues" evidence="5">
    <location>
        <begin position="351"/>
        <end position="360"/>
    </location>
</feature>
<evidence type="ECO:0000256" key="1">
    <source>
        <dbReference type="ARBA" id="ARBA00004141"/>
    </source>
</evidence>
<dbReference type="GO" id="GO:0016020">
    <property type="term" value="C:membrane"/>
    <property type="evidence" value="ECO:0007669"/>
    <property type="project" value="UniProtKB-SubCell"/>
</dbReference>
<feature type="transmembrane region" description="Helical" evidence="6">
    <location>
        <begin position="177"/>
        <end position="200"/>
    </location>
</feature>
<dbReference type="Gene3D" id="1.20.1280.290">
    <property type="match status" value="1"/>
</dbReference>
<feature type="region of interest" description="Disordered" evidence="5">
    <location>
        <begin position="279"/>
        <end position="394"/>
    </location>
</feature>
<dbReference type="EMBL" id="QWIQ01000356">
    <property type="protein sequence ID" value="RMY91957.1"/>
    <property type="molecule type" value="Genomic_DNA"/>
</dbReference>
<feature type="compositionally biased region" description="Basic and acidic residues" evidence="5">
    <location>
        <begin position="455"/>
        <end position="468"/>
    </location>
</feature>
<feature type="transmembrane region" description="Helical" evidence="6">
    <location>
        <begin position="146"/>
        <end position="171"/>
    </location>
</feature>
<feature type="compositionally biased region" description="Basic and acidic residues" evidence="5">
    <location>
        <begin position="946"/>
        <end position="955"/>
    </location>
</feature>
<dbReference type="InterPro" id="IPR051415">
    <property type="entry name" value="LAAT-1"/>
</dbReference>
<feature type="transmembrane region" description="Helical" evidence="6">
    <location>
        <begin position="212"/>
        <end position="230"/>
    </location>
</feature>
<keyword evidence="2 6" id="KW-0812">Transmembrane</keyword>
<evidence type="ECO:0008006" key="9">
    <source>
        <dbReference type="Google" id="ProtNLM"/>
    </source>
</evidence>
<name>A0A3M7FTC8_HORWE</name>
<feature type="compositionally biased region" description="Polar residues" evidence="5">
    <location>
        <begin position="839"/>
        <end position="848"/>
    </location>
</feature>
<feature type="compositionally biased region" description="Basic and acidic residues" evidence="5">
    <location>
        <begin position="762"/>
        <end position="773"/>
    </location>
</feature>
<feature type="compositionally biased region" description="Polar residues" evidence="5">
    <location>
        <begin position="819"/>
        <end position="830"/>
    </location>
</feature>
<feature type="region of interest" description="Disordered" evidence="5">
    <location>
        <begin position="451"/>
        <end position="525"/>
    </location>
</feature>
<dbReference type="Proteomes" id="UP000281468">
    <property type="component" value="Unassembled WGS sequence"/>
</dbReference>
<feature type="transmembrane region" description="Helical" evidence="6">
    <location>
        <begin position="97"/>
        <end position="119"/>
    </location>
</feature>
<sequence length="967" mass="105538">MTTPVFSFASHHCDTLAYPNPYTTSLSILLVLGIFISYIPQHYKIIKCGTSEGLSPWWVLLGGLSSIAAMGNILTLPASREDMMCCREISGGACASALLGVVQIGVQWGCFMVMLYLIFFPGTSDHELAASSSSLRSVPPPSRRNAVLVGSTTLFAVLTVGIISTALVFAWPHHTQFWANTLGSIAGVLSAIQYLPQIWYTWRLGDVKSLSYITMFIQVPGAFVFAFSLWNRVGWEGWSTWLMFVVTGCLQGVLLCLAVSYYLARRRLAKEVDDSNDYPRLDDVDGTAEPGAEVNEQTSLLSRQNQRGDHRASYNTTRSKKRASYDTTRSRGRASYESTRSKTLPIGSGGRDTHRSDASKRHLSQLYAATPPEIDSDRSSSSENENDTGATQGQGTRIECSSMITMLTCVCEMLIHGWLPQTPLLKLKVAASFLSPTFHLPLRRHLNMAAPQAEEVQKHPKNSTDRQHLQANPPLGLARPPGVQNPERPSALASRRQQSPRPVETEVAKTKIQTQSDGSDNGGRGATAEAVVVEFKARPDRTGDGLVKTMDDGDHVRAAAKKHTEGKKRPPLSLVELTNQSGATSSSTILLKGERWPGAVAFMKAIEDAKGFFEEAEWAESWLEACEGGRIMGNNAVDPPVSGRPLQHQKSGSASSAQRSHSAGNTVVSGLWKAVVGETSSPTHKRSELPILRTAFPKRKQIDAEQGIDERKVSLESEGAFQAGTVSATVETQPLFTSVYTQSPESYEPGVVQIVDGRSWDSEHHEPQVHIVDDDSPISDIPHNATGGLVPIEALKSPRSPLKTPAPKTTAITRPSVLKRQSTDNTSPKTYSLRYFITNPDSPQSPNATEPDEGPLLPVHKEPGYQPPTSESPKHSPRKSVVFDALPSLIKRESVSASTSPTKVGVAARRRLSQALSSSFHAISTATAPDILEQAEEGQSPFRSTFSERDREFLTHRRRKSTPEEMV</sequence>
<gene>
    <name evidence="7" type="ORF">D0862_09592</name>
</gene>
<feature type="region of interest" description="Disordered" evidence="5">
    <location>
        <begin position="762"/>
        <end position="880"/>
    </location>
</feature>
<dbReference type="VEuPathDB" id="FungiDB:BTJ68_12093"/>
<evidence type="ECO:0000256" key="4">
    <source>
        <dbReference type="ARBA" id="ARBA00023136"/>
    </source>
</evidence>
<dbReference type="Pfam" id="PF04193">
    <property type="entry name" value="PQ-loop"/>
    <property type="match status" value="2"/>
</dbReference>
<dbReference type="InterPro" id="IPR006603">
    <property type="entry name" value="PQ-loop_rpt"/>
</dbReference>
<organism evidence="7 8">
    <name type="scientific">Hortaea werneckii</name>
    <name type="common">Black yeast</name>
    <name type="synonym">Cladosporium werneckii</name>
    <dbReference type="NCBI Taxonomy" id="91943"/>
    <lineage>
        <taxon>Eukaryota</taxon>
        <taxon>Fungi</taxon>
        <taxon>Dikarya</taxon>
        <taxon>Ascomycota</taxon>
        <taxon>Pezizomycotina</taxon>
        <taxon>Dothideomycetes</taxon>
        <taxon>Dothideomycetidae</taxon>
        <taxon>Mycosphaerellales</taxon>
        <taxon>Teratosphaeriaceae</taxon>
        <taxon>Hortaea</taxon>
    </lineage>
</organism>